<dbReference type="SMART" id="SM00696">
    <property type="entry name" value="DM9"/>
    <property type="match status" value="1"/>
</dbReference>
<dbReference type="PANTHER" id="PTHR31649:SF1">
    <property type="entry name" value="FARNESOIC ACID O-METHYL TRANSFERASE DOMAIN-CONTAINING PROTEIN"/>
    <property type="match status" value="1"/>
</dbReference>
<dbReference type="EMBL" id="MCFE01000585">
    <property type="protein sequence ID" value="ORX85748.1"/>
    <property type="molecule type" value="Genomic_DNA"/>
</dbReference>
<proteinExistence type="predicted"/>
<feature type="compositionally biased region" description="Polar residues" evidence="1">
    <location>
        <begin position="48"/>
        <end position="84"/>
    </location>
</feature>
<feature type="compositionally biased region" description="Pro residues" evidence="1">
    <location>
        <begin position="1"/>
        <end position="12"/>
    </location>
</feature>
<protein>
    <submittedName>
        <fullName evidence="2">Uncharacterized protein</fullName>
    </submittedName>
</protein>
<evidence type="ECO:0000313" key="3">
    <source>
        <dbReference type="Proteomes" id="UP000193498"/>
    </source>
</evidence>
<dbReference type="OrthoDB" id="2142040at2759"/>
<evidence type="ECO:0000313" key="2">
    <source>
        <dbReference type="EMBL" id="ORX85748.1"/>
    </source>
</evidence>
<sequence length="375" mass="41041">MPPSSPPFPIPELDPRMPKAPTQEEQTPRSMPKPPGVRSINMPRPPTVDQTSTQMPQPHIPQNTRATSKYQSIDSTNRPQNTVSFPEPITEASTLGLQNNGVSSEHSNRPPGKIFFPQPELPDHLTTTEAIRMPTVEVPNFSIPLAQPAGEMPRFPVPEIYLGSGENEEGCEEGSAEETSFSDNDSNMVGVVPVTDDLYPPLFSGYPPAKPSQVAALSDLTGRKDLGQFEWVYSVDGYIPPEAVGCGKEVNGAPLYVARRDYKKVTHVGLVGPHLKGIRFTRKNSVLKQKACYVLCGNIQGLRWIKHMGSFKAAGEELVQAGVTENGKPIHIGIVDYRGGIYIGEVGEHIQGGMSFAYQSKKIIAPDFYYVLAYN</sequence>
<feature type="region of interest" description="Disordered" evidence="1">
    <location>
        <begin position="166"/>
        <end position="186"/>
    </location>
</feature>
<comment type="caution">
    <text evidence="2">The sequence shown here is derived from an EMBL/GenBank/DDBJ whole genome shotgun (WGS) entry which is preliminary data.</text>
</comment>
<evidence type="ECO:0000256" key="1">
    <source>
        <dbReference type="SAM" id="MobiDB-lite"/>
    </source>
</evidence>
<name>A0A1Y1XJ09_9FUNG</name>
<feature type="region of interest" description="Disordered" evidence="1">
    <location>
        <begin position="1"/>
        <end position="85"/>
    </location>
</feature>
<dbReference type="Pfam" id="PF11901">
    <property type="entry name" value="DM9"/>
    <property type="match status" value="1"/>
</dbReference>
<reference evidence="2 3" key="1">
    <citation type="submission" date="2016-07" db="EMBL/GenBank/DDBJ databases">
        <title>Pervasive Adenine N6-methylation of Active Genes in Fungi.</title>
        <authorList>
            <consortium name="DOE Joint Genome Institute"/>
            <person name="Mondo S.J."/>
            <person name="Dannebaum R.O."/>
            <person name="Kuo R.C."/>
            <person name="Labutti K."/>
            <person name="Haridas S."/>
            <person name="Kuo A."/>
            <person name="Salamov A."/>
            <person name="Ahrendt S.R."/>
            <person name="Lipzen A."/>
            <person name="Sullivan W."/>
            <person name="Andreopoulos W.B."/>
            <person name="Clum A."/>
            <person name="Lindquist E."/>
            <person name="Daum C."/>
            <person name="Ramamoorthy G.K."/>
            <person name="Gryganskyi A."/>
            <person name="Culley D."/>
            <person name="Magnuson J.K."/>
            <person name="James T.Y."/>
            <person name="O'Malley M.A."/>
            <person name="Stajich J.E."/>
            <person name="Spatafora J.W."/>
            <person name="Visel A."/>
            <person name="Grigoriev I.V."/>
        </authorList>
    </citation>
    <scope>NUCLEOTIDE SEQUENCE [LARGE SCALE GENOMIC DNA]</scope>
    <source>
        <strain evidence="2 3">CBS 931.73</strain>
    </source>
</reference>
<dbReference type="Proteomes" id="UP000193498">
    <property type="component" value="Unassembled WGS sequence"/>
</dbReference>
<dbReference type="PANTHER" id="PTHR31649">
    <property type="entry name" value="AGAP009604-PA"/>
    <property type="match status" value="1"/>
</dbReference>
<accession>A0A1Y1XJ09</accession>
<feature type="compositionally biased region" description="Acidic residues" evidence="1">
    <location>
        <begin position="166"/>
        <end position="176"/>
    </location>
</feature>
<dbReference type="AlphaFoldDB" id="A0A1Y1XJ09"/>
<gene>
    <name evidence="2" type="ORF">K493DRAFT_84463</name>
</gene>
<keyword evidence="3" id="KW-1185">Reference proteome</keyword>
<organism evidence="2 3">
    <name type="scientific">Basidiobolus meristosporus CBS 931.73</name>
    <dbReference type="NCBI Taxonomy" id="1314790"/>
    <lineage>
        <taxon>Eukaryota</taxon>
        <taxon>Fungi</taxon>
        <taxon>Fungi incertae sedis</taxon>
        <taxon>Zoopagomycota</taxon>
        <taxon>Entomophthoromycotina</taxon>
        <taxon>Basidiobolomycetes</taxon>
        <taxon>Basidiobolales</taxon>
        <taxon>Basidiobolaceae</taxon>
        <taxon>Basidiobolus</taxon>
    </lineage>
</organism>
<dbReference type="InterPro" id="IPR006616">
    <property type="entry name" value="DM9_repeat"/>
</dbReference>
<dbReference type="InParanoid" id="A0A1Y1XJ09"/>